<dbReference type="Pfam" id="PF26255">
    <property type="entry name" value="Viral_env_HRPV"/>
    <property type="match status" value="1"/>
</dbReference>
<dbReference type="KEGG" id="nbg:DV706_08310"/>
<evidence type="ECO:0000313" key="4">
    <source>
        <dbReference type="EMBL" id="QCC54489.1"/>
    </source>
</evidence>
<dbReference type="AlphaFoldDB" id="A0A4D6HKM0"/>
<sequence length="605" mass="66626">MSADDSPQPTAHDLELPSNAIARRSFMQRVGVGAAAITAGTASSTSAAAEDDEDDETSNWDYVRDGTNGVHMLLTGRYATRAWGNYQDAQDEALHEEMYATAREIEEDRQNAFDSLENDLTMLSGWIRDNVANELANVAATDGSIEEMHDASKDVVRDNISNSIQNLFNVWVTDFEKTAKAIYEVDMSGYEPDPHMFLAGIASFDGVSGGSLTDQEKQYYDKWTYYHTDGAEGDEPPDAEEINTVSLSLPNGDSITLPVDSYVDHYRTGTSLFPFAEASDPDWGDTDNVDGSSDYENWYELAHKVVNPNDYTYQDDFVGTEIEDLTDEYETISRIGIYPYDATDDDRADILDAQRFTNIHKSLLELLEQELSHAETLVDNLGQAMLDGEVSYHDVASGQAVLDAAADLDDWNDAAMFFRQVNTPEGEHAAVVELESGVELEGALFWTAPDPERGMPVGEWIEPEDELGEIHMGAEVRDLDGYDGDDWDEDWVGVTKLTQPFRINGLDGGHDGPLMFDETELPDPQDTEAMLERIRDAYERERQAEEDAEITINLDGGDGGGGDPLFDFDNPLDSDGAEYLGLGLIGVVVLAVIGIVTDLIPGLGD</sequence>
<feature type="region of interest" description="Disordered" evidence="1">
    <location>
        <begin position="38"/>
        <end position="59"/>
    </location>
</feature>
<keyword evidence="2" id="KW-1133">Transmembrane helix</keyword>
<dbReference type="GeneID" id="39851252"/>
<feature type="compositionally biased region" description="Acidic residues" evidence="1">
    <location>
        <begin position="49"/>
        <end position="58"/>
    </location>
</feature>
<name>A0A4D6HKM0_9EURY</name>
<dbReference type="RefSeq" id="WP_006065092.1">
    <property type="nucleotide sequence ID" value="NZ_CP031305.1"/>
</dbReference>
<dbReference type="EMBL" id="CP031305">
    <property type="protein sequence ID" value="QCC54489.1"/>
    <property type="molecule type" value="Genomic_DNA"/>
</dbReference>
<feature type="compositionally biased region" description="Low complexity" evidence="1">
    <location>
        <begin position="38"/>
        <end position="48"/>
    </location>
</feature>
<proteinExistence type="predicted"/>
<accession>A0A4D6HKM0</accession>
<dbReference type="Proteomes" id="UP000296822">
    <property type="component" value="Chromosome"/>
</dbReference>
<feature type="transmembrane region" description="Helical" evidence="2">
    <location>
        <begin position="579"/>
        <end position="600"/>
    </location>
</feature>
<evidence type="ECO:0000259" key="3">
    <source>
        <dbReference type="Pfam" id="PF26255"/>
    </source>
</evidence>
<organism evidence="4 5">
    <name type="scientific">Natronorubrum bangense</name>
    <dbReference type="NCBI Taxonomy" id="61858"/>
    <lineage>
        <taxon>Archaea</taxon>
        <taxon>Methanobacteriati</taxon>
        <taxon>Methanobacteriota</taxon>
        <taxon>Stenosarchaea group</taxon>
        <taxon>Halobacteria</taxon>
        <taxon>Halobacteriales</taxon>
        <taxon>Natrialbaceae</taxon>
        <taxon>Natronorubrum</taxon>
    </lineage>
</organism>
<evidence type="ECO:0000256" key="1">
    <source>
        <dbReference type="SAM" id="MobiDB-lite"/>
    </source>
</evidence>
<dbReference type="InterPro" id="IPR058677">
    <property type="entry name" value="ORF4_N"/>
</dbReference>
<keyword evidence="2" id="KW-0472">Membrane</keyword>
<feature type="domain" description="Envelope protein N-terminal" evidence="3">
    <location>
        <begin position="81"/>
        <end position="417"/>
    </location>
</feature>
<evidence type="ECO:0000256" key="2">
    <source>
        <dbReference type="SAM" id="Phobius"/>
    </source>
</evidence>
<evidence type="ECO:0000313" key="5">
    <source>
        <dbReference type="Proteomes" id="UP000296822"/>
    </source>
</evidence>
<protein>
    <recommendedName>
        <fullName evidence="3">Envelope protein N-terminal domain-containing protein</fullName>
    </recommendedName>
</protein>
<gene>
    <name evidence="4" type="ORF">DV706_08310</name>
</gene>
<reference evidence="4 5" key="1">
    <citation type="journal article" date="2019" name="Nat. Commun.">
        <title>A new type of DNA phosphorothioation-based antiviral system in archaea.</title>
        <authorList>
            <person name="Xiong L."/>
            <person name="Liu S."/>
            <person name="Chen S."/>
            <person name="Xiao Y."/>
            <person name="Zhu B."/>
            <person name="Gao Y."/>
            <person name="Zhang Y."/>
            <person name="Chen B."/>
            <person name="Luo J."/>
            <person name="Deng Z."/>
            <person name="Chen X."/>
            <person name="Wang L."/>
            <person name="Chen S."/>
        </authorList>
    </citation>
    <scope>NUCLEOTIDE SEQUENCE [LARGE SCALE GENOMIC DNA]</scope>
    <source>
        <strain evidence="4 5">JCM 10635</strain>
    </source>
</reference>
<dbReference type="InterPro" id="IPR006311">
    <property type="entry name" value="TAT_signal"/>
</dbReference>
<dbReference type="PROSITE" id="PS51318">
    <property type="entry name" value="TAT"/>
    <property type="match status" value="1"/>
</dbReference>
<keyword evidence="2" id="KW-0812">Transmembrane</keyword>